<accession>A0A3M7SBV8</accession>
<keyword evidence="2" id="KW-1185">Reference proteome</keyword>
<sequence length="288" mass="33751">MPFPELNDNKFEKNLTSGAHSYREKVREQILNTPRSERSSRIDLIDLTIINEASNYRPSSRRSTDALGFEQSRLKSASRDRQIIRYNKYIPSKESHSKESVKISEDPYLDKEFMARPSSRESFYHDTPRLGARSILKKPKSLNEQSQLLSSDNLENNLTKSIDYFDFDTNKSKPEQAPVPKPRQKDNILFNKQNMLFNENENLKIKRNTNSLNSSRVITPRFEHSRLNRYSTTVQTENDTKDGCDKKLNDSLRDDWIRTRTKTNLSIPNENSSFDSNEINRRNVYKKM</sequence>
<organism evidence="1 2">
    <name type="scientific">Brachionus plicatilis</name>
    <name type="common">Marine rotifer</name>
    <name type="synonym">Brachionus muelleri</name>
    <dbReference type="NCBI Taxonomy" id="10195"/>
    <lineage>
        <taxon>Eukaryota</taxon>
        <taxon>Metazoa</taxon>
        <taxon>Spiralia</taxon>
        <taxon>Gnathifera</taxon>
        <taxon>Rotifera</taxon>
        <taxon>Eurotatoria</taxon>
        <taxon>Monogononta</taxon>
        <taxon>Pseudotrocha</taxon>
        <taxon>Ploima</taxon>
        <taxon>Brachionidae</taxon>
        <taxon>Brachionus</taxon>
    </lineage>
</organism>
<reference evidence="1 2" key="1">
    <citation type="journal article" date="2018" name="Sci. Rep.">
        <title>Genomic signatures of local adaptation to the degree of environmental predictability in rotifers.</title>
        <authorList>
            <person name="Franch-Gras L."/>
            <person name="Hahn C."/>
            <person name="Garcia-Roger E.M."/>
            <person name="Carmona M.J."/>
            <person name="Serra M."/>
            <person name="Gomez A."/>
        </authorList>
    </citation>
    <scope>NUCLEOTIDE SEQUENCE [LARGE SCALE GENOMIC DNA]</scope>
    <source>
        <strain evidence="1">HYR1</strain>
    </source>
</reference>
<dbReference type="AlphaFoldDB" id="A0A3M7SBV8"/>
<gene>
    <name evidence="1" type="ORF">BpHYR1_037721</name>
</gene>
<dbReference type="Proteomes" id="UP000276133">
    <property type="component" value="Unassembled WGS sequence"/>
</dbReference>
<protein>
    <submittedName>
        <fullName evidence="1">Uncharacterized protein</fullName>
    </submittedName>
</protein>
<name>A0A3M7SBV8_BRAPC</name>
<proteinExistence type="predicted"/>
<comment type="caution">
    <text evidence="1">The sequence shown here is derived from an EMBL/GenBank/DDBJ whole genome shotgun (WGS) entry which is preliminary data.</text>
</comment>
<dbReference type="OrthoDB" id="10577239at2759"/>
<evidence type="ECO:0000313" key="2">
    <source>
        <dbReference type="Proteomes" id="UP000276133"/>
    </source>
</evidence>
<dbReference type="EMBL" id="REGN01001715">
    <property type="protein sequence ID" value="RNA32990.1"/>
    <property type="molecule type" value="Genomic_DNA"/>
</dbReference>
<evidence type="ECO:0000313" key="1">
    <source>
        <dbReference type="EMBL" id="RNA32990.1"/>
    </source>
</evidence>